<dbReference type="InterPro" id="IPR037523">
    <property type="entry name" value="VOC_core"/>
</dbReference>
<dbReference type="EMBL" id="CABL01000019">
    <property type="protein sequence ID" value="CBH76438.1"/>
    <property type="molecule type" value="Genomic_DNA"/>
</dbReference>
<dbReference type="InterPro" id="IPR029068">
    <property type="entry name" value="Glyas_Bleomycin-R_OHBP_Dase"/>
</dbReference>
<dbReference type="PANTHER" id="PTHR43048:SF3">
    <property type="entry name" value="METHYLMALONYL-COA EPIMERASE, MITOCHONDRIAL"/>
    <property type="match status" value="1"/>
</dbReference>
<gene>
    <name evidence="4" type="ORF">CARN1_0918</name>
</gene>
<accession>E6PIZ6</accession>
<dbReference type="SUPFAM" id="SSF54593">
    <property type="entry name" value="Glyoxalase/Bleomycin resistance protein/Dihydroxybiphenyl dioxygenase"/>
    <property type="match status" value="1"/>
</dbReference>
<proteinExistence type="inferred from homology"/>
<dbReference type="GO" id="GO:0051213">
    <property type="term" value="F:dioxygenase activity"/>
    <property type="evidence" value="ECO:0007669"/>
    <property type="project" value="UniProtKB-KW"/>
</dbReference>
<dbReference type="AlphaFoldDB" id="E6PIZ6"/>
<dbReference type="GO" id="GO:0046491">
    <property type="term" value="P:L-methylmalonyl-CoA metabolic process"/>
    <property type="evidence" value="ECO:0007669"/>
    <property type="project" value="TreeGrafter"/>
</dbReference>
<dbReference type="NCBIfam" id="TIGR03081">
    <property type="entry name" value="metmalonyl_epim"/>
    <property type="match status" value="1"/>
</dbReference>
<dbReference type="InterPro" id="IPR017515">
    <property type="entry name" value="MeMalonyl-CoA_epimerase"/>
</dbReference>
<protein>
    <submittedName>
        <fullName evidence="4">Glyoxalase/bleomycin resistance protein/dioxygenase</fullName>
    </submittedName>
</protein>
<comment type="caution">
    <text evidence="4">The sequence shown here is derived from an EMBL/GenBank/DDBJ whole genome shotgun (WGS) entry which is preliminary data.</text>
</comment>
<keyword evidence="2" id="KW-0479">Metal-binding</keyword>
<dbReference type="Pfam" id="PF13669">
    <property type="entry name" value="Glyoxalase_4"/>
    <property type="match status" value="1"/>
</dbReference>
<evidence type="ECO:0000313" key="4">
    <source>
        <dbReference type="EMBL" id="CBH76438.1"/>
    </source>
</evidence>
<evidence type="ECO:0000259" key="3">
    <source>
        <dbReference type="PROSITE" id="PS51819"/>
    </source>
</evidence>
<evidence type="ECO:0000256" key="1">
    <source>
        <dbReference type="ARBA" id="ARBA00009308"/>
    </source>
</evidence>
<name>E6PIZ6_9ZZZZ</name>
<dbReference type="GO" id="GO:0004493">
    <property type="term" value="F:methylmalonyl-CoA epimerase activity"/>
    <property type="evidence" value="ECO:0007669"/>
    <property type="project" value="TreeGrafter"/>
</dbReference>
<dbReference type="PROSITE" id="PS51819">
    <property type="entry name" value="VOC"/>
    <property type="match status" value="1"/>
</dbReference>
<keyword evidence="4" id="KW-0223">Dioxygenase</keyword>
<dbReference type="GO" id="GO:0046872">
    <property type="term" value="F:metal ion binding"/>
    <property type="evidence" value="ECO:0007669"/>
    <property type="project" value="UniProtKB-KW"/>
</dbReference>
<dbReference type="CDD" id="cd07249">
    <property type="entry name" value="MMCE"/>
    <property type="match status" value="1"/>
</dbReference>
<reference evidence="4" key="1">
    <citation type="submission" date="2009-10" db="EMBL/GenBank/DDBJ databases">
        <title>Diversity of trophic interactions inside an arsenic-rich microbial ecosystem.</title>
        <authorList>
            <person name="Bertin P.N."/>
            <person name="Heinrich-Salmeron A."/>
            <person name="Pelletier E."/>
            <person name="Goulhen-Chollet F."/>
            <person name="Arsene-Ploetze F."/>
            <person name="Gallien S."/>
            <person name="Calteau A."/>
            <person name="Vallenet D."/>
            <person name="Casiot C."/>
            <person name="Chane-Woon-Ming B."/>
            <person name="Giloteaux L."/>
            <person name="Barakat M."/>
            <person name="Bonnefoy V."/>
            <person name="Bruneel O."/>
            <person name="Chandler M."/>
            <person name="Cleiss J."/>
            <person name="Duran R."/>
            <person name="Elbaz-Poulichet F."/>
            <person name="Fonknechten N."/>
            <person name="Lauga B."/>
            <person name="Mornico D."/>
            <person name="Ortet P."/>
            <person name="Schaeffer C."/>
            <person name="Siguier P."/>
            <person name="Alexander Thil Smith A."/>
            <person name="Van Dorsselaer A."/>
            <person name="Weissenbach J."/>
            <person name="Medigue C."/>
            <person name="Le Paslier D."/>
        </authorList>
    </citation>
    <scope>NUCLEOTIDE SEQUENCE</scope>
</reference>
<dbReference type="InterPro" id="IPR051785">
    <property type="entry name" value="MMCE/EMCE_epimerase"/>
</dbReference>
<keyword evidence="4" id="KW-0560">Oxidoreductase</keyword>
<organism evidence="4">
    <name type="scientific">mine drainage metagenome</name>
    <dbReference type="NCBI Taxonomy" id="410659"/>
    <lineage>
        <taxon>unclassified sequences</taxon>
        <taxon>metagenomes</taxon>
        <taxon>ecological metagenomes</taxon>
    </lineage>
</organism>
<dbReference type="Gene3D" id="3.10.180.10">
    <property type="entry name" value="2,3-Dihydroxybiphenyl 1,2-Dioxygenase, domain 1"/>
    <property type="match status" value="1"/>
</dbReference>
<evidence type="ECO:0000256" key="2">
    <source>
        <dbReference type="ARBA" id="ARBA00022723"/>
    </source>
</evidence>
<comment type="similarity">
    <text evidence="1">Belongs to the methylmalonyl-CoA epimerase family.</text>
</comment>
<sequence length="134" mass="14775">MKIDHIAIVVADLEATLAIYTQSLGFKQIYRERIADQGVEAVGLQAGDSTIELLRPLDERSPIARFRGEAASKLHHTAYRVDDLVAEIAALRARGIRMIDERPRKGAHGNLIAFIHPASTAGVLVELCQQEHRA</sequence>
<feature type="domain" description="VOC" evidence="3">
    <location>
        <begin position="2"/>
        <end position="130"/>
    </location>
</feature>
<dbReference type="PANTHER" id="PTHR43048">
    <property type="entry name" value="METHYLMALONYL-COA EPIMERASE"/>
    <property type="match status" value="1"/>
</dbReference>